<dbReference type="Gene3D" id="1.25.40.10">
    <property type="entry name" value="Tetratricopeptide repeat domain"/>
    <property type="match status" value="2"/>
</dbReference>
<dbReference type="SUPFAM" id="SSF48452">
    <property type="entry name" value="TPR-like"/>
    <property type="match status" value="1"/>
</dbReference>
<organism evidence="2 3">
    <name type="scientific">Selenomonas ruminantium</name>
    <dbReference type="NCBI Taxonomy" id="971"/>
    <lineage>
        <taxon>Bacteria</taxon>
        <taxon>Bacillati</taxon>
        <taxon>Bacillota</taxon>
        <taxon>Negativicutes</taxon>
        <taxon>Selenomonadales</taxon>
        <taxon>Selenomonadaceae</taxon>
        <taxon>Selenomonas</taxon>
    </lineage>
</organism>
<dbReference type="SMART" id="SM00028">
    <property type="entry name" value="TPR"/>
    <property type="match status" value="3"/>
</dbReference>
<feature type="repeat" description="TPR" evidence="1">
    <location>
        <begin position="58"/>
        <end position="91"/>
    </location>
</feature>
<keyword evidence="1" id="KW-0802">TPR repeat</keyword>
<dbReference type="InterPro" id="IPR019734">
    <property type="entry name" value="TPR_rpt"/>
</dbReference>
<dbReference type="OrthoDB" id="1666804at2"/>
<dbReference type="Pfam" id="PF12895">
    <property type="entry name" value="ANAPC3"/>
    <property type="match status" value="1"/>
</dbReference>
<evidence type="ECO:0000256" key="1">
    <source>
        <dbReference type="PROSITE-ProRule" id="PRU00339"/>
    </source>
</evidence>
<evidence type="ECO:0000313" key="3">
    <source>
        <dbReference type="Proteomes" id="UP000183469"/>
    </source>
</evidence>
<accession>A0A1H3ZHT7</accession>
<name>A0A1H3ZHT7_SELRU</name>
<sequence>MGKASKKVKRQVQKKAEEQKIQQCLSKEEELASAFAAEEYAKVLDVLAELIQAKDIKPDLLYKGAYSYFMLGDYERAAQWVNNTLNYDPHNIEARILLARLCFIQDRHDDGLAIYEFLVSNYAQNISPEHKEQILDSSEYYARRDGEKLRQNYPHLSTWLQTREEMTASVPQAAVKESGQTGSALSALQRLKAKLQAVEARQEKADGETVEKEGSAPDVSVAEQKIVEIKSKNCSYREKIKLCNNFAAAEYMTGNYRQAEVYLHAALEMDDGDSQTIRNMAMVQAALGEKDKAQVLVARLPEVDFLLLYMLKEQG</sequence>
<gene>
    <name evidence="2" type="ORF">SAMN05660648_02432</name>
</gene>
<dbReference type="Proteomes" id="UP000183469">
    <property type="component" value="Unassembled WGS sequence"/>
</dbReference>
<dbReference type="PROSITE" id="PS50005">
    <property type="entry name" value="TPR"/>
    <property type="match status" value="1"/>
</dbReference>
<dbReference type="InterPro" id="IPR011990">
    <property type="entry name" value="TPR-like_helical_dom_sf"/>
</dbReference>
<dbReference type="Pfam" id="PF14559">
    <property type="entry name" value="TPR_19"/>
    <property type="match status" value="1"/>
</dbReference>
<dbReference type="AlphaFoldDB" id="A0A1H3ZHT7"/>
<dbReference type="RefSeq" id="WP_074672974.1">
    <property type="nucleotide sequence ID" value="NZ_FNQG01000011.1"/>
</dbReference>
<reference evidence="2 3" key="1">
    <citation type="submission" date="2016-10" db="EMBL/GenBank/DDBJ databases">
        <authorList>
            <person name="de Groot N.N."/>
        </authorList>
    </citation>
    <scope>NUCLEOTIDE SEQUENCE [LARGE SCALE GENOMIC DNA]</scope>
    <source>
        <strain evidence="2 3">DSM 2872</strain>
    </source>
</reference>
<protein>
    <submittedName>
        <fullName evidence="2">Tetratricopeptide repeat-containing protein</fullName>
    </submittedName>
</protein>
<proteinExistence type="predicted"/>
<dbReference type="EMBL" id="FNQG01000011">
    <property type="protein sequence ID" value="SEA23128.1"/>
    <property type="molecule type" value="Genomic_DNA"/>
</dbReference>
<evidence type="ECO:0000313" key="2">
    <source>
        <dbReference type="EMBL" id="SEA23128.1"/>
    </source>
</evidence>